<keyword evidence="2" id="KW-1185">Reference proteome</keyword>
<dbReference type="Proteomes" id="UP001319874">
    <property type="component" value="Chromosome 4"/>
</dbReference>
<evidence type="ECO:0000313" key="1">
    <source>
        <dbReference type="EMBL" id="BCZ84986.1"/>
    </source>
</evidence>
<protein>
    <submittedName>
        <fullName evidence="1">Uncharacterized protein</fullName>
    </submittedName>
</protein>
<sequence>MEQSGGDAREAAMKLKTGWLETCIDADGICVRIKEKLRGYIASFVWRSRECAAAGRAA</sequence>
<gene>
    <name evidence="1" type="ORF">PTKU64_86610</name>
</gene>
<accession>A0ABM7U0X8</accession>
<dbReference type="EMBL" id="AP024958">
    <property type="protein sequence ID" value="BCZ84986.1"/>
    <property type="molecule type" value="Genomic_DNA"/>
</dbReference>
<evidence type="ECO:0000313" key="2">
    <source>
        <dbReference type="Proteomes" id="UP001319874"/>
    </source>
</evidence>
<proteinExistence type="predicted"/>
<reference evidence="1 2" key="1">
    <citation type="journal article" date="2022" name="Front. Microbiol.">
        <title>Identification and characterization of a novel class of self-sufficient cytochrome P450 hydroxylase involved in cyclohexanecarboxylate degradation in Paraburkholderia terrae strain KU-64.</title>
        <authorList>
            <person name="Yamamoto T."/>
            <person name="Hasegawa Y."/>
            <person name="Iwaki H."/>
        </authorList>
    </citation>
    <scope>NUCLEOTIDE SEQUENCE [LARGE SCALE GENOMIC DNA]</scope>
    <source>
        <strain evidence="1 2">KU-64</strain>
    </source>
</reference>
<organism evidence="1 2">
    <name type="scientific">Paraburkholderia terrae</name>
    <dbReference type="NCBI Taxonomy" id="311230"/>
    <lineage>
        <taxon>Bacteria</taxon>
        <taxon>Pseudomonadati</taxon>
        <taxon>Pseudomonadota</taxon>
        <taxon>Betaproteobacteria</taxon>
        <taxon>Burkholderiales</taxon>
        <taxon>Burkholderiaceae</taxon>
        <taxon>Paraburkholderia</taxon>
    </lineage>
</organism>
<name>A0ABM7U0X8_9BURK</name>